<dbReference type="Proteomes" id="UP001186944">
    <property type="component" value="Unassembled WGS sequence"/>
</dbReference>
<comment type="caution">
    <text evidence="1">The sequence shown here is derived from an EMBL/GenBank/DDBJ whole genome shotgun (WGS) entry which is preliminary data.</text>
</comment>
<accession>A0AA88XPJ4</accession>
<feature type="non-terminal residue" evidence="1">
    <location>
        <position position="1"/>
    </location>
</feature>
<name>A0AA88XPJ4_PINIB</name>
<evidence type="ECO:0000313" key="2">
    <source>
        <dbReference type="Proteomes" id="UP001186944"/>
    </source>
</evidence>
<protein>
    <submittedName>
        <fullName evidence="1">Uncharacterized protein</fullName>
    </submittedName>
</protein>
<reference evidence="1" key="1">
    <citation type="submission" date="2019-08" db="EMBL/GenBank/DDBJ databases">
        <title>The improved chromosome-level genome for the pearl oyster Pinctada fucata martensii using PacBio sequencing and Hi-C.</title>
        <authorList>
            <person name="Zheng Z."/>
        </authorList>
    </citation>
    <scope>NUCLEOTIDE SEQUENCE</scope>
    <source>
        <strain evidence="1">ZZ-2019</strain>
        <tissue evidence="1">Adductor muscle</tissue>
    </source>
</reference>
<organism evidence="1 2">
    <name type="scientific">Pinctada imbricata</name>
    <name type="common">Atlantic pearl-oyster</name>
    <name type="synonym">Pinctada martensii</name>
    <dbReference type="NCBI Taxonomy" id="66713"/>
    <lineage>
        <taxon>Eukaryota</taxon>
        <taxon>Metazoa</taxon>
        <taxon>Spiralia</taxon>
        <taxon>Lophotrochozoa</taxon>
        <taxon>Mollusca</taxon>
        <taxon>Bivalvia</taxon>
        <taxon>Autobranchia</taxon>
        <taxon>Pteriomorphia</taxon>
        <taxon>Pterioida</taxon>
        <taxon>Pterioidea</taxon>
        <taxon>Pteriidae</taxon>
        <taxon>Pinctada</taxon>
    </lineage>
</organism>
<keyword evidence="2" id="KW-1185">Reference proteome</keyword>
<proteinExistence type="predicted"/>
<gene>
    <name evidence="1" type="ORF">FSP39_015394</name>
</gene>
<evidence type="ECO:0000313" key="1">
    <source>
        <dbReference type="EMBL" id="KAK3088149.1"/>
    </source>
</evidence>
<sequence length="236" mass="27652">DPLTEGQDLHCTNIRNEAAYYTCISQIIQQSYPPLPTQSSPFIYFMGDSHCIPPAWQSIKYKNKTRVIHPILSTGTKIWHLREEGKFYPKHDFYSSISQIPSASEVIFCFGEIDCREALLLCVEKGKYDTLESAMDKLIDIYVELLMGLREKYHWKIYVHPVMPVLDITRDIVMQFNEHLSKRLLNIPKLQWCHFVEELLVEIEGEKKLNSKYGKYMYVNICCKKYLESDIHICVC</sequence>
<dbReference type="AlphaFoldDB" id="A0AA88XPJ4"/>
<dbReference type="EMBL" id="VSWD01000011">
    <property type="protein sequence ID" value="KAK3088149.1"/>
    <property type="molecule type" value="Genomic_DNA"/>
</dbReference>